<reference evidence="2 3" key="1">
    <citation type="journal article" date="2020" name="ISME J.">
        <title>Uncovering the hidden diversity of litter-decomposition mechanisms in mushroom-forming fungi.</title>
        <authorList>
            <person name="Floudas D."/>
            <person name="Bentzer J."/>
            <person name="Ahren D."/>
            <person name="Johansson T."/>
            <person name="Persson P."/>
            <person name="Tunlid A."/>
        </authorList>
    </citation>
    <scope>NUCLEOTIDE SEQUENCE [LARGE SCALE GENOMIC DNA]</scope>
    <source>
        <strain evidence="2 3">CBS 291.85</strain>
    </source>
</reference>
<dbReference type="SUPFAM" id="SSF52047">
    <property type="entry name" value="RNI-like"/>
    <property type="match status" value="1"/>
</dbReference>
<protein>
    <submittedName>
        <fullName evidence="2">Uncharacterized protein</fullName>
    </submittedName>
</protein>
<comment type="caution">
    <text evidence="2">The sequence shown here is derived from an EMBL/GenBank/DDBJ whole genome shotgun (WGS) entry which is preliminary data.</text>
</comment>
<evidence type="ECO:0000313" key="3">
    <source>
        <dbReference type="Proteomes" id="UP000559256"/>
    </source>
</evidence>
<dbReference type="Gene3D" id="3.80.10.10">
    <property type="entry name" value="Ribonuclease Inhibitor"/>
    <property type="match status" value="1"/>
</dbReference>
<feature type="region of interest" description="Disordered" evidence="1">
    <location>
        <begin position="1"/>
        <end position="23"/>
    </location>
</feature>
<accession>A0A8H5G127</accession>
<dbReference type="Proteomes" id="UP000559256">
    <property type="component" value="Unassembled WGS sequence"/>
</dbReference>
<proteinExistence type="predicted"/>
<evidence type="ECO:0000256" key="1">
    <source>
        <dbReference type="SAM" id="MobiDB-lite"/>
    </source>
</evidence>
<keyword evidence="3" id="KW-1185">Reference proteome</keyword>
<dbReference type="AlphaFoldDB" id="A0A8H5G127"/>
<dbReference type="InterPro" id="IPR032675">
    <property type="entry name" value="LRR_dom_sf"/>
</dbReference>
<sequence length="595" mass="66102">MRVGPSGDCATGPTSHGFSQSTVDDDIAATRPLPALTLALIESAQRETCDVFFVRCAQLGPGISALTHLDSLRATVGLTPGWQRLLIPSVLEMSYSTPLPIELIDEIISCVGETTTDVRFDIEVLTDASRRNLLSCALSCSTFFRPAMRNLWRTSELLWLLRLLPALEVVDGSYVITDQLDNVSLKRFDVYSAMVKRLVLPGPSTNTPPPVHKSVYTSLALIRPRPLPSLTHVYCSAHTSLSNETFLIISPLLESVVLSYCGSQDTMAYLTRIREEAPFMHSLTIGQTLGEFDFAYVSQLRNLQVFDLYLFLTAIETQPLQYPRSLKQLHLRGALYAAKDVFTVLRMYRDSGVESFSLQGALSGEDFRTIFSTVSSQWPLTMTTLSLQLNIVELVREKEGLLDVIRPLFSLGNIQNFTGSFYCPGGDIYITDAFIGDICQAWPRLVKLELSARRHEYFPTVASLTLLSEACPKLEILTIPFDTLHIPSMQCDEHRDALLSSKSSHKLESITLLGKYDFQDEVAAADEDEVNVNVLNEVIANASTTSLAYHLDIAFPYLKEARIFNSDGTGKEQERKVMDVIGVCQGARREEGISL</sequence>
<feature type="compositionally biased region" description="Polar residues" evidence="1">
    <location>
        <begin position="12"/>
        <end position="22"/>
    </location>
</feature>
<organism evidence="2 3">
    <name type="scientific">Tetrapyrgos nigripes</name>
    <dbReference type="NCBI Taxonomy" id="182062"/>
    <lineage>
        <taxon>Eukaryota</taxon>
        <taxon>Fungi</taxon>
        <taxon>Dikarya</taxon>
        <taxon>Basidiomycota</taxon>
        <taxon>Agaricomycotina</taxon>
        <taxon>Agaricomycetes</taxon>
        <taxon>Agaricomycetidae</taxon>
        <taxon>Agaricales</taxon>
        <taxon>Marasmiineae</taxon>
        <taxon>Marasmiaceae</taxon>
        <taxon>Tetrapyrgos</taxon>
    </lineage>
</organism>
<gene>
    <name evidence="2" type="ORF">D9758_009477</name>
</gene>
<dbReference type="EMBL" id="JAACJM010000055">
    <property type="protein sequence ID" value="KAF5356374.1"/>
    <property type="molecule type" value="Genomic_DNA"/>
</dbReference>
<name>A0A8H5G127_9AGAR</name>
<evidence type="ECO:0000313" key="2">
    <source>
        <dbReference type="EMBL" id="KAF5356374.1"/>
    </source>
</evidence>